<proteinExistence type="predicted"/>
<accession>A0ABV2CNT9</accession>
<dbReference type="EMBL" id="JBEWLZ010000003">
    <property type="protein sequence ID" value="MET1489574.1"/>
    <property type="molecule type" value="Genomic_DNA"/>
</dbReference>
<evidence type="ECO:0000313" key="3">
    <source>
        <dbReference type="Proteomes" id="UP001548590"/>
    </source>
</evidence>
<feature type="transmembrane region" description="Helical" evidence="1">
    <location>
        <begin position="6"/>
        <end position="23"/>
    </location>
</feature>
<feature type="transmembrane region" description="Helical" evidence="1">
    <location>
        <begin position="133"/>
        <end position="152"/>
    </location>
</feature>
<sequence length="167" mass="18478">MPVFSAFVLILGFVAAVYFLQARECSAAGPIFRRVAASSPVALWLSAFVFYSYFVLQPDGYAIRNGLVTSPAKDLVVVLALSALESVFMACVARFGPRRHVHRALLLLLAFLPWAIFWLLSSMHAAPVFTAHALWQIFVVAGLLISIVTCFIRKLQPARLHKQQSSK</sequence>
<gene>
    <name evidence="2" type="ORF">ABVT11_07020</name>
</gene>
<feature type="transmembrane region" description="Helical" evidence="1">
    <location>
        <begin position="35"/>
        <end position="55"/>
    </location>
</feature>
<feature type="transmembrane region" description="Helical" evidence="1">
    <location>
        <begin position="104"/>
        <end position="121"/>
    </location>
</feature>
<keyword evidence="1" id="KW-0472">Membrane</keyword>
<feature type="transmembrane region" description="Helical" evidence="1">
    <location>
        <begin position="75"/>
        <end position="92"/>
    </location>
</feature>
<keyword evidence="1" id="KW-1133">Transmembrane helix</keyword>
<organism evidence="2 3">
    <name type="scientific">Uliginosibacterium paludis</name>
    <dbReference type="NCBI Taxonomy" id="1615952"/>
    <lineage>
        <taxon>Bacteria</taxon>
        <taxon>Pseudomonadati</taxon>
        <taxon>Pseudomonadota</taxon>
        <taxon>Betaproteobacteria</taxon>
        <taxon>Rhodocyclales</taxon>
        <taxon>Zoogloeaceae</taxon>
        <taxon>Uliginosibacterium</taxon>
    </lineage>
</organism>
<protein>
    <submittedName>
        <fullName evidence="2">Uncharacterized protein</fullName>
    </submittedName>
</protein>
<reference evidence="2 3" key="1">
    <citation type="submission" date="2024-07" db="EMBL/GenBank/DDBJ databases">
        <title>Uliginosibacterium paludis KCTC:42655.</title>
        <authorList>
            <person name="Kim M.K."/>
        </authorList>
    </citation>
    <scope>NUCLEOTIDE SEQUENCE [LARGE SCALE GENOMIC DNA]</scope>
    <source>
        <strain evidence="2 3">KCTC 42655</strain>
    </source>
</reference>
<comment type="caution">
    <text evidence="2">The sequence shown here is derived from an EMBL/GenBank/DDBJ whole genome shotgun (WGS) entry which is preliminary data.</text>
</comment>
<evidence type="ECO:0000313" key="2">
    <source>
        <dbReference type="EMBL" id="MET1489574.1"/>
    </source>
</evidence>
<dbReference type="Proteomes" id="UP001548590">
    <property type="component" value="Unassembled WGS sequence"/>
</dbReference>
<keyword evidence="3" id="KW-1185">Reference proteome</keyword>
<keyword evidence="1" id="KW-0812">Transmembrane</keyword>
<dbReference type="RefSeq" id="WP_345925235.1">
    <property type="nucleotide sequence ID" value="NZ_JBDIVF010000002.1"/>
</dbReference>
<evidence type="ECO:0000256" key="1">
    <source>
        <dbReference type="SAM" id="Phobius"/>
    </source>
</evidence>
<name>A0ABV2CNT9_9RHOO</name>